<accession>A0ABR4CZY2</accession>
<evidence type="ECO:0000256" key="1">
    <source>
        <dbReference type="ARBA" id="ARBA00004141"/>
    </source>
</evidence>
<evidence type="ECO:0000256" key="6">
    <source>
        <dbReference type="ARBA" id="ARBA00023136"/>
    </source>
</evidence>
<protein>
    <submittedName>
        <fullName evidence="8">Uncharacterized protein</fullName>
    </submittedName>
</protein>
<keyword evidence="9" id="KW-1185">Reference proteome</keyword>
<dbReference type="Proteomes" id="UP001595075">
    <property type="component" value="Unassembled WGS sequence"/>
</dbReference>
<comment type="caution">
    <text evidence="8">The sequence shown here is derived from an EMBL/GenBank/DDBJ whole genome shotgun (WGS) entry which is preliminary data.</text>
</comment>
<keyword evidence="4" id="KW-1133">Transmembrane helix</keyword>
<evidence type="ECO:0000256" key="3">
    <source>
        <dbReference type="ARBA" id="ARBA00022692"/>
    </source>
</evidence>
<evidence type="ECO:0000313" key="9">
    <source>
        <dbReference type="Proteomes" id="UP001595075"/>
    </source>
</evidence>
<evidence type="ECO:0000256" key="5">
    <source>
        <dbReference type="ARBA" id="ARBA00023065"/>
    </source>
</evidence>
<evidence type="ECO:0000313" key="8">
    <source>
        <dbReference type="EMBL" id="KAL2075433.1"/>
    </source>
</evidence>
<organism evidence="8 9">
    <name type="scientific">Oculimacula yallundae</name>
    <dbReference type="NCBI Taxonomy" id="86028"/>
    <lineage>
        <taxon>Eukaryota</taxon>
        <taxon>Fungi</taxon>
        <taxon>Dikarya</taxon>
        <taxon>Ascomycota</taxon>
        <taxon>Pezizomycotina</taxon>
        <taxon>Leotiomycetes</taxon>
        <taxon>Helotiales</taxon>
        <taxon>Ploettnerulaceae</taxon>
        <taxon>Oculimacula</taxon>
    </lineage>
</organism>
<gene>
    <name evidence="8" type="ORF">VTL71DRAFT_376</name>
</gene>
<name>A0ABR4CZY2_9HELO</name>
<reference evidence="8 9" key="1">
    <citation type="journal article" date="2024" name="Commun. Biol.">
        <title>Comparative genomic analysis of thermophilic fungi reveals convergent evolutionary adaptations and gene losses.</title>
        <authorList>
            <person name="Steindorff A.S."/>
            <person name="Aguilar-Pontes M.V."/>
            <person name="Robinson A.J."/>
            <person name="Andreopoulos B."/>
            <person name="LaButti K."/>
            <person name="Kuo A."/>
            <person name="Mondo S."/>
            <person name="Riley R."/>
            <person name="Otillar R."/>
            <person name="Haridas S."/>
            <person name="Lipzen A."/>
            <person name="Grimwood J."/>
            <person name="Schmutz J."/>
            <person name="Clum A."/>
            <person name="Reid I.D."/>
            <person name="Moisan M.C."/>
            <person name="Butler G."/>
            <person name="Nguyen T.T.M."/>
            <person name="Dewar K."/>
            <person name="Conant G."/>
            <person name="Drula E."/>
            <person name="Henrissat B."/>
            <person name="Hansel C."/>
            <person name="Singer S."/>
            <person name="Hutchinson M.I."/>
            <person name="de Vries R.P."/>
            <person name="Natvig D.O."/>
            <person name="Powell A.J."/>
            <person name="Tsang A."/>
            <person name="Grigoriev I.V."/>
        </authorList>
    </citation>
    <scope>NUCLEOTIDE SEQUENCE [LARGE SCALE GENOMIC DNA]</scope>
    <source>
        <strain evidence="8 9">CBS 494.80</strain>
    </source>
</reference>
<dbReference type="PANTHER" id="PTHR33281:SF16">
    <property type="match status" value="1"/>
</dbReference>
<feature type="compositionally biased region" description="Low complexity" evidence="7">
    <location>
        <begin position="406"/>
        <end position="423"/>
    </location>
</feature>
<comment type="subcellular location">
    <subcellularLocation>
        <location evidence="1">Membrane</location>
        <topology evidence="1">Multi-pass membrane protein</topology>
    </subcellularLocation>
</comment>
<dbReference type="PANTHER" id="PTHR33281">
    <property type="entry name" value="UPF0187 PROTEIN YNEE"/>
    <property type="match status" value="1"/>
</dbReference>
<keyword evidence="2" id="KW-0813">Transport</keyword>
<dbReference type="EMBL" id="JAZHXI010000001">
    <property type="protein sequence ID" value="KAL2075433.1"/>
    <property type="molecule type" value="Genomic_DNA"/>
</dbReference>
<keyword evidence="5" id="KW-0406">Ion transport</keyword>
<keyword evidence="3" id="KW-0812">Transmembrane</keyword>
<evidence type="ECO:0000256" key="7">
    <source>
        <dbReference type="SAM" id="MobiDB-lite"/>
    </source>
</evidence>
<dbReference type="InterPro" id="IPR044669">
    <property type="entry name" value="YneE/VCCN1/2-like"/>
</dbReference>
<proteinExistence type="predicted"/>
<feature type="region of interest" description="Disordered" evidence="7">
    <location>
        <begin position="406"/>
        <end position="427"/>
    </location>
</feature>
<evidence type="ECO:0000256" key="4">
    <source>
        <dbReference type="ARBA" id="ARBA00022989"/>
    </source>
</evidence>
<sequence>MPLSFSRRVSLLPRSFVADSSRRRQTTYTNANSARKKDRRWPLVLRFWKGSIHGRISFPVFVHSVLAAFVVYVNQHITSDFNLPSSIVPSLSIVVGLMLVFRNQTAYSRFWDGRCYLATVTTSIRCLSRQILVLVPPPSTFGLQFHSVVSNDSFLHKGYTPRASRDPAVPDKSSQSFMASKTSLGLGTGPSEAPFDTVPTLSKADEFKTIETVKILIAMLYTIKNHLRAEWGVALSPGTMLGPDGQESTSDEYKDLLPPGLKGYEHRGLGLTLELATFVEKFVAMGVKKEWFHNAASASMLSSLNALTSAYGSMEVIRLVPIPVAHLIHHKQTLALFCGILPFAMASEMDWWAVPLVAFVAFTLYGIEGIAQTYEDPFGVEKIDINMDDIVADARKEVEVMLTAWQTQGPSSTSASSTQNNNSYNGSIFRPRIAGILDTPRESEDDGDDGEALASARDNFYSGANNDTRSKSQVRFVVHPSTTTGAGASRREDSGFSGYTDDEPMEIKSRSRPAGASRLSLSTAVSPGSGSPEPEGEYFRS</sequence>
<feature type="compositionally biased region" description="Polar residues" evidence="7">
    <location>
        <begin position="462"/>
        <end position="473"/>
    </location>
</feature>
<feature type="region of interest" description="Disordered" evidence="7">
    <location>
        <begin position="460"/>
        <end position="541"/>
    </location>
</feature>
<evidence type="ECO:0000256" key="2">
    <source>
        <dbReference type="ARBA" id="ARBA00022448"/>
    </source>
</evidence>
<dbReference type="Pfam" id="PF25539">
    <property type="entry name" value="Bestrophin_2"/>
    <property type="match status" value="2"/>
</dbReference>
<keyword evidence="6" id="KW-0472">Membrane</keyword>